<feature type="transmembrane region" description="Helical" evidence="2">
    <location>
        <begin position="105"/>
        <end position="130"/>
    </location>
</feature>
<feature type="transmembrane region" description="Helical" evidence="2">
    <location>
        <begin position="38"/>
        <end position="57"/>
    </location>
</feature>
<evidence type="ECO:0000313" key="4">
    <source>
        <dbReference type="EMBL" id="KIU27286.1"/>
    </source>
</evidence>
<feature type="transmembrane region" description="Helical" evidence="2">
    <location>
        <begin position="297"/>
        <end position="316"/>
    </location>
</feature>
<feature type="domain" description="Peptidase M56" evidence="3">
    <location>
        <begin position="19"/>
        <end position="287"/>
    </location>
</feature>
<keyword evidence="2" id="KW-0812">Transmembrane</keyword>
<dbReference type="PANTHER" id="PTHR34978:SF3">
    <property type="entry name" value="SLR0241 PROTEIN"/>
    <property type="match status" value="1"/>
</dbReference>
<keyword evidence="2" id="KW-1133">Transmembrane helix</keyword>
<accession>A0A0D1MI51</accession>
<proteinExistence type="predicted"/>
<evidence type="ECO:0000259" key="3">
    <source>
        <dbReference type="Pfam" id="PF05569"/>
    </source>
</evidence>
<organism evidence="4 5">
    <name type="scientific">Sphingomonas melonis</name>
    <dbReference type="NCBI Taxonomy" id="152682"/>
    <lineage>
        <taxon>Bacteria</taxon>
        <taxon>Pseudomonadati</taxon>
        <taxon>Pseudomonadota</taxon>
        <taxon>Alphaproteobacteria</taxon>
        <taxon>Sphingomonadales</taxon>
        <taxon>Sphingomonadaceae</taxon>
        <taxon>Sphingomonas</taxon>
    </lineage>
</organism>
<dbReference type="PATRIC" id="fig|1549858.7.peg.2379"/>
<comment type="caution">
    <text evidence="4">The sequence shown here is derived from an EMBL/GenBank/DDBJ whole genome shotgun (WGS) entry which is preliminary data.</text>
</comment>
<dbReference type="CDD" id="cd07341">
    <property type="entry name" value="M56_BlaR1_MecR1_like"/>
    <property type="match status" value="1"/>
</dbReference>
<dbReference type="EMBL" id="JXTP01000049">
    <property type="protein sequence ID" value="KIU27286.1"/>
    <property type="molecule type" value="Genomic_DNA"/>
</dbReference>
<name>A0A0D1MI51_9SPHN</name>
<sequence>MSALLPGAPFLGWLIEALAASTLLMGLALLIRRPVREAFGPQIAYALWALPLLRLLLPPLPAGLRQAAATPLSQASETITIMVVGQGATAVAPAVAPLAEGAPIAWGPIVGGTLALLWGVGALGFLLWHLTSHTRFCRRLLGTAAHVEEMRGVRVIASDAAPGPLAFGVLRRYVAFPLDFADRYDADERELALEHEIGHHQRGDLIANWIALAVLALHWFNPVAWRAFRAFRADQELANDARVLAGRSAIDRHAYACAIVKAADGGAVSAACHLHTIDDLKGRIRMLTTMPRSRRRLATGGVLMSAVVLTGLGLTASGTSAAKAISGKVGDTIGVDLQAQPPAPPAPPVAPAHPAPATAPDVAAIAAVPAPPPALEAPDAPAAPPVPAAPAKAHRIVINTMQDGKVATYMSNADGHFDDAAIERMAADARSRAPEVSSRNCADGRDGGPRQLVVHTTRAGKRAMIVCTNRIEAAATAGAMASAHAAVVKRDALQTALSSVMVTRASIANNASIPPADRASALKDIDDALVELRNEMADIGKD</sequence>
<evidence type="ECO:0000256" key="2">
    <source>
        <dbReference type="SAM" id="Phobius"/>
    </source>
</evidence>
<dbReference type="AlphaFoldDB" id="A0A0D1MI51"/>
<gene>
    <name evidence="4" type="ORF">SR41_10725</name>
</gene>
<dbReference type="InterPro" id="IPR052173">
    <property type="entry name" value="Beta-lactam_resp_regulator"/>
</dbReference>
<reference evidence="4 5" key="1">
    <citation type="submission" date="2015-01" db="EMBL/GenBank/DDBJ databases">
        <title>Genome of Sphingomonas taxi strain 30a.</title>
        <authorList>
            <person name="Eevers N."/>
            <person name="Van Hamme J."/>
            <person name="Bottos E."/>
            <person name="Weyens N."/>
            <person name="Vangronsveld J."/>
        </authorList>
    </citation>
    <scope>NUCLEOTIDE SEQUENCE [LARGE SCALE GENOMIC DNA]</scope>
    <source>
        <strain evidence="4 5">30a</strain>
    </source>
</reference>
<dbReference type="PANTHER" id="PTHR34978">
    <property type="entry name" value="POSSIBLE SENSOR-TRANSDUCER PROTEIN BLAR"/>
    <property type="match status" value="1"/>
</dbReference>
<evidence type="ECO:0000256" key="1">
    <source>
        <dbReference type="SAM" id="MobiDB-lite"/>
    </source>
</evidence>
<feature type="transmembrane region" description="Helical" evidence="2">
    <location>
        <begin position="12"/>
        <end position="31"/>
    </location>
</feature>
<feature type="region of interest" description="Disordered" evidence="1">
    <location>
        <begin position="429"/>
        <end position="449"/>
    </location>
</feature>
<evidence type="ECO:0000313" key="5">
    <source>
        <dbReference type="Proteomes" id="UP000033203"/>
    </source>
</evidence>
<dbReference type="Pfam" id="PF05569">
    <property type="entry name" value="Peptidase_M56"/>
    <property type="match status" value="1"/>
</dbReference>
<protein>
    <recommendedName>
        <fullName evidence="3">Peptidase M56 domain-containing protein</fullName>
    </recommendedName>
</protein>
<keyword evidence="2" id="KW-0472">Membrane</keyword>
<dbReference type="InterPro" id="IPR008756">
    <property type="entry name" value="Peptidase_M56"/>
</dbReference>
<dbReference type="Proteomes" id="UP000033203">
    <property type="component" value="Unassembled WGS sequence"/>
</dbReference>